<feature type="domain" description="ISXO2-like transposase" evidence="1">
    <location>
        <begin position="134"/>
        <end position="277"/>
    </location>
</feature>
<protein>
    <submittedName>
        <fullName evidence="3">IS1595 family transposase</fullName>
    </submittedName>
</protein>
<name>A0A5K7ZDQ4_9BACT</name>
<dbReference type="PANTHER" id="PTHR47163:SF2">
    <property type="entry name" value="SI:DKEY-17M8.2"/>
    <property type="match status" value="1"/>
</dbReference>
<dbReference type="EMBL" id="AP021875">
    <property type="protein sequence ID" value="BBO77851.1"/>
    <property type="molecule type" value="Genomic_DNA"/>
</dbReference>
<evidence type="ECO:0000313" key="4">
    <source>
        <dbReference type="Proteomes" id="UP000427769"/>
    </source>
</evidence>
<dbReference type="InterPro" id="IPR024445">
    <property type="entry name" value="Tnp_ISXO2-like"/>
</dbReference>
<dbReference type="KEGG" id="dwd:DSCW_52680"/>
<evidence type="ECO:0000259" key="1">
    <source>
        <dbReference type="SMART" id="SM01126"/>
    </source>
</evidence>
<dbReference type="EMBL" id="AP021875">
    <property type="protein sequence ID" value="BBO77806.1"/>
    <property type="molecule type" value="Genomic_DNA"/>
</dbReference>
<dbReference type="SMART" id="SM01126">
    <property type="entry name" value="DDE_Tnp_IS1595"/>
    <property type="match status" value="1"/>
</dbReference>
<dbReference type="PANTHER" id="PTHR47163">
    <property type="entry name" value="DDE_TNP_IS1595 DOMAIN-CONTAINING PROTEIN"/>
    <property type="match status" value="1"/>
</dbReference>
<evidence type="ECO:0000313" key="2">
    <source>
        <dbReference type="EMBL" id="BBO77806.1"/>
    </source>
</evidence>
<dbReference type="AlphaFoldDB" id="A0A5K7ZDQ4"/>
<dbReference type="NCBIfam" id="NF033547">
    <property type="entry name" value="transpos_IS1595"/>
    <property type="match status" value="1"/>
</dbReference>
<keyword evidence="4" id="KW-1185">Reference proteome</keyword>
<sequence length="306" mass="34758">MTDFFIDEDFPCSQVEFDKRFSTEQACRDYLIDMKWPDGFNCPKCGHKEYWISAKGLYICTRCESPHSLTAGTVMHGTKKPLTYWFKAMWWFTTRKSGVNAINLKDLLGLGSYQTAWSWLHKLRRCTIRQGRERLSGTVEVDEFVIGGQKPGKRGRGADGKTIVVAAVEKKGKKLGRIRLQVVPDCSGDVLDQFVSTNVDPGSTTITDGWKGYNFLDDSSYTHHPIVASRTSDKDSVLPGVHLVASLVKRLILGTFQGRFGPEHLQSYLDEYVFRFNRRTSRNIGKKFMRMAQQITSAMDPKGWTT</sequence>
<dbReference type="InterPro" id="IPR053164">
    <property type="entry name" value="IS1016-like_transposase"/>
</dbReference>
<dbReference type="InterPro" id="IPR024442">
    <property type="entry name" value="Transposase_Zn_ribbon"/>
</dbReference>
<dbReference type="OrthoDB" id="5417360at2"/>
<reference evidence="3 4" key="1">
    <citation type="submission" date="2019-11" db="EMBL/GenBank/DDBJ databases">
        <title>Comparative genomics of hydrocarbon-degrading Desulfosarcina strains.</title>
        <authorList>
            <person name="Watanabe M."/>
            <person name="Kojima H."/>
            <person name="Fukui M."/>
        </authorList>
    </citation>
    <scope>NUCLEOTIDE SEQUENCE [LARGE SCALE GENOMIC DNA]</scope>
    <source>
        <strain evidence="3 4">PP31</strain>
    </source>
</reference>
<organism evidence="3 4">
    <name type="scientific">Desulfosarcina widdelii</name>
    <dbReference type="NCBI Taxonomy" id="947919"/>
    <lineage>
        <taxon>Bacteria</taxon>
        <taxon>Pseudomonadati</taxon>
        <taxon>Thermodesulfobacteriota</taxon>
        <taxon>Desulfobacteria</taxon>
        <taxon>Desulfobacterales</taxon>
        <taxon>Desulfosarcinaceae</taxon>
        <taxon>Desulfosarcina</taxon>
    </lineage>
</organism>
<dbReference type="RefSeq" id="WP_155306514.1">
    <property type="nucleotide sequence ID" value="NZ_AP021875.1"/>
</dbReference>
<proteinExistence type="predicted"/>
<dbReference type="Pfam" id="PF12760">
    <property type="entry name" value="Zn_ribbon_IS1595"/>
    <property type="match status" value="1"/>
</dbReference>
<dbReference type="Proteomes" id="UP000427769">
    <property type="component" value="Chromosome"/>
</dbReference>
<evidence type="ECO:0000313" key="3">
    <source>
        <dbReference type="EMBL" id="BBO77851.1"/>
    </source>
</evidence>
<accession>A0A5K7ZDQ4</accession>
<dbReference type="KEGG" id="dwd:DSCW_52230"/>
<dbReference type="Pfam" id="PF12762">
    <property type="entry name" value="DDE_Tnp_IS1595"/>
    <property type="match status" value="1"/>
</dbReference>
<gene>
    <name evidence="3" type="primary">tnpA_4</name>
    <name evidence="2" type="synonym">tnpA_3</name>
    <name evidence="2" type="ORF">DSCW_52230</name>
    <name evidence="3" type="ORF">DSCW_52680</name>
</gene>